<feature type="compositionally biased region" description="Polar residues" evidence="2">
    <location>
        <begin position="79"/>
        <end position="90"/>
    </location>
</feature>
<dbReference type="GO" id="GO:0005880">
    <property type="term" value="C:nuclear microtubule"/>
    <property type="evidence" value="ECO:0007669"/>
    <property type="project" value="TreeGrafter"/>
</dbReference>
<feature type="compositionally biased region" description="Polar residues" evidence="2">
    <location>
        <begin position="199"/>
        <end position="209"/>
    </location>
</feature>
<comment type="caution">
    <text evidence="3">The sequence shown here is derived from an EMBL/GenBank/DDBJ whole genome shotgun (WGS) entry which is preliminary data.</text>
</comment>
<name>A0A4S4CY38_CAMSN</name>
<proteinExistence type="inferred from homology"/>
<feature type="compositionally biased region" description="Low complexity" evidence="2">
    <location>
        <begin position="60"/>
        <end position="77"/>
    </location>
</feature>
<evidence type="ECO:0000313" key="3">
    <source>
        <dbReference type="EMBL" id="THF94333.1"/>
    </source>
</evidence>
<accession>A0A4S4CY38</accession>
<feature type="region of interest" description="Disordered" evidence="2">
    <location>
        <begin position="262"/>
        <end position="309"/>
    </location>
</feature>
<feature type="compositionally biased region" description="Basic and acidic residues" evidence="2">
    <location>
        <begin position="99"/>
        <end position="112"/>
    </location>
</feature>
<dbReference type="EMBL" id="SDRB02013710">
    <property type="protein sequence ID" value="THF94333.1"/>
    <property type="molecule type" value="Genomic_DNA"/>
</dbReference>
<organism evidence="3 4">
    <name type="scientific">Camellia sinensis var. sinensis</name>
    <name type="common">China tea</name>
    <dbReference type="NCBI Taxonomy" id="542762"/>
    <lineage>
        <taxon>Eukaryota</taxon>
        <taxon>Viridiplantae</taxon>
        <taxon>Streptophyta</taxon>
        <taxon>Embryophyta</taxon>
        <taxon>Tracheophyta</taxon>
        <taxon>Spermatophyta</taxon>
        <taxon>Magnoliopsida</taxon>
        <taxon>eudicotyledons</taxon>
        <taxon>Gunneridae</taxon>
        <taxon>Pentapetalae</taxon>
        <taxon>asterids</taxon>
        <taxon>Ericales</taxon>
        <taxon>Theaceae</taxon>
        <taxon>Camellia</taxon>
    </lineage>
</organism>
<evidence type="ECO:0000256" key="2">
    <source>
        <dbReference type="SAM" id="MobiDB-lite"/>
    </source>
</evidence>
<dbReference type="AlphaFoldDB" id="A0A4S4CY38"/>
<dbReference type="InterPro" id="IPR007573">
    <property type="entry name" value="QWRF"/>
</dbReference>
<dbReference type="GO" id="GO:0005737">
    <property type="term" value="C:cytoplasm"/>
    <property type="evidence" value="ECO:0007669"/>
    <property type="project" value="TreeGrafter"/>
</dbReference>
<feature type="compositionally biased region" description="Polar residues" evidence="2">
    <location>
        <begin position="388"/>
        <end position="404"/>
    </location>
</feature>
<dbReference type="PANTHER" id="PTHR31807:SF2">
    <property type="entry name" value="PROTEIN SNOWY COTYLEDON 3"/>
    <property type="match status" value="1"/>
</dbReference>
<evidence type="ECO:0000313" key="4">
    <source>
        <dbReference type="Proteomes" id="UP000306102"/>
    </source>
</evidence>
<dbReference type="Pfam" id="PF04484">
    <property type="entry name" value="QWRF"/>
    <property type="match status" value="3"/>
</dbReference>
<feature type="compositionally biased region" description="Low complexity" evidence="2">
    <location>
        <begin position="21"/>
        <end position="35"/>
    </location>
</feature>
<dbReference type="GO" id="GO:0051225">
    <property type="term" value="P:spindle assembly"/>
    <property type="evidence" value="ECO:0007669"/>
    <property type="project" value="TreeGrafter"/>
</dbReference>
<comment type="similarity">
    <text evidence="1">Belongs to the QWRF family.</text>
</comment>
<feature type="compositionally biased region" description="Basic and acidic residues" evidence="2">
    <location>
        <begin position="43"/>
        <end position="52"/>
    </location>
</feature>
<dbReference type="STRING" id="542762.A0A4S4CY38"/>
<feature type="compositionally biased region" description="Low complexity" evidence="2">
    <location>
        <begin position="267"/>
        <end position="309"/>
    </location>
</feature>
<feature type="compositionally biased region" description="Polar residues" evidence="2">
    <location>
        <begin position="8"/>
        <end position="20"/>
    </location>
</feature>
<keyword evidence="4" id="KW-1185">Reference proteome</keyword>
<dbReference type="GO" id="GO:0008017">
    <property type="term" value="F:microtubule binding"/>
    <property type="evidence" value="ECO:0007669"/>
    <property type="project" value="TreeGrafter"/>
</dbReference>
<feature type="compositionally biased region" description="Polar residues" evidence="2">
    <location>
        <begin position="350"/>
        <end position="372"/>
    </location>
</feature>
<feature type="region of interest" description="Disordered" evidence="2">
    <location>
        <begin position="152"/>
        <end position="211"/>
    </location>
</feature>
<protein>
    <submittedName>
        <fullName evidence="3">Uncharacterized protein</fullName>
    </submittedName>
</protein>
<reference evidence="3 4" key="1">
    <citation type="journal article" date="2018" name="Proc. Natl. Acad. Sci. U.S.A.">
        <title>Draft genome sequence of Camellia sinensis var. sinensis provides insights into the evolution of the tea genome and tea quality.</title>
        <authorList>
            <person name="Wei C."/>
            <person name="Yang H."/>
            <person name="Wang S."/>
            <person name="Zhao J."/>
            <person name="Liu C."/>
            <person name="Gao L."/>
            <person name="Xia E."/>
            <person name="Lu Y."/>
            <person name="Tai Y."/>
            <person name="She G."/>
            <person name="Sun J."/>
            <person name="Cao H."/>
            <person name="Tong W."/>
            <person name="Gao Q."/>
            <person name="Li Y."/>
            <person name="Deng W."/>
            <person name="Jiang X."/>
            <person name="Wang W."/>
            <person name="Chen Q."/>
            <person name="Zhang S."/>
            <person name="Li H."/>
            <person name="Wu J."/>
            <person name="Wang P."/>
            <person name="Li P."/>
            <person name="Shi C."/>
            <person name="Zheng F."/>
            <person name="Jian J."/>
            <person name="Huang B."/>
            <person name="Shan D."/>
            <person name="Shi M."/>
            <person name="Fang C."/>
            <person name="Yue Y."/>
            <person name="Li F."/>
            <person name="Li D."/>
            <person name="Wei S."/>
            <person name="Han B."/>
            <person name="Jiang C."/>
            <person name="Yin Y."/>
            <person name="Xia T."/>
            <person name="Zhang Z."/>
            <person name="Bennetzen J.L."/>
            <person name="Zhao S."/>
            <person name="Wan X."/>
        </authorList>
    </citation>
    <scope>NUCLEOTIDE SEQUENCE [LARGE SCALE GENOMIC DNA]</scope>
    <source>
        <strain evidence="4">cv. Shuchazao</strain>
        <tissue evidence="3">Leaf</tissue>
    </source>
</reference>
<dbReference type="Proteomes" id="UP000306102">
    <property type="component" value="Unassembled WGS sequence"/>
</dbReference>
<gene>
    <name evidence="3" type="ORF">TEA_004385</name>
</gene>
<feature type="region of interest" description="Disordered" evidence="2">
    <location>
        <begin position="1"/>
        <end position="120"/>
    </location>
</feature>
<evidence type="ECO:0000256" key="1">
    <source>
        <dbReference type="ARBA" id="ARBA00010016"/>
    </source>
</evidence>
<feature type="region of interest" description="Disordered" evidence="2">
    <location>
        <begin position="329"/>
        <end position="404"/>
    </location>
</feature>
<dbReference type="PANTHER" id="PTHR31807">
    <property type="entry name" value="AUGMIN FAMILY MEMBER"/>
    <property type="match status" value="1"/>
</dbReference>
<sequence length="799" mass="87747">MMVAAVSGTASTTNPQNPKTPSQDSTQQQQQQLNPRRPPLLPSERDNNEGPKRPKSKQVSSRYMSPSSSTPRRYPSPLVSRNSTPLSNKPSPAPPKRSVSADRRRPVADLHSKLGNVGEVSAATKLLVTSTRSLSVSFQGEAFSLPISKTKVENSKPNLSNVRKVTPERKRPSTPPSRGGDQVANSKPIDQHRWPGRTRQPNSLSTSFDFTEDNCNNKKKLVGSGNVIRALKQSMIDEGRRASFDGRLSRDLSNAELLKAIQHGPDGSNSVNESSVVNDLSVSDTDSVSSGSTTSGVQECGGVVRGRSGPRGIAVSARFWQETNNRLRRLQDPGSPLSTSPAKMVVPPKFTQSKKFPSDSPLSSPRTMSSPVRGSIRAASPSKLMASVGSSPSRGTLSPSRVRNSISSNFGETPSVLSFAVDVRRGKVGENRILDAHFLRLLYNRHLQWRFVNARTEATLLVQKHSAELFVACLILKIWFYGAWYLLIILFKGLNLEKNSKVKGKNMWNAWITISDLRDSVTKKRHRLQLLRQKLKLASILKGQAFGIEMVGHGHWEDGRNFNDQGLLETEEERTKAALDKKRVVLQDCSRSTPLWTVGHFSLAQQRRCVSGLSLLRMIQTLEAVLWELQSRYDMTYVVPDTSAPLSQGKLASCPQSSNDPKFALFLLSMIFIMKITCLEDWASLDKDHSLSLLGAIEALKASTLRLPVVGGAIADVQSVKDAIGSAVDVMHAMASSICSLLSKAEDMNSLVSELSKVIAKERALLEQCKDFLSVLAALQVKHCSLRTHILQLNRVPTA</sequence>